<dbReference type="GO" id="GO:0007023">
    <property type="term" value="P:post-chaperonin tubulin folding pathway"/>
    <property type="evidence" value="ECO:0007669"/>
    <property type="project" value="UniProtKB-UniRule"/>
</dbReference>
<dbReference type="PANTHER" id="PTHR21500">
    <property type="entry name" value="TUBULIN-SPECIFIC CHAPERONE A"/>
    <property type="match status" value="1"/>
</dbReference>
<dbReference type="GO" id="GO:0048487">
    <property type="term" value="F:beta-tubulin binding"/>
    <property type="evidence" value="ECO:0007669"/>
    <property type="project" value="InterPro"/>
</dbReference>
<name>A0A1K0H071_9BASI</name>
<dbReference type="Pfam" id="PF02970">
    <property type="entry name" value="TBCA"/>
    <property type="match status" value="1"/>
</dbReference>
<gene>
    <name evidence="4" type="ORF">UBRO_01910</name>
</gene>
<keyword evidence="3" id="KW-0493">Microtubule</keyword>
<dbReference type="GO" id="GO:0005829">
    <property type="term" value="C:cytosol"/>
    <property type="evidence" value="ECO:0007669"/>
    <property type="project" value="TreeGrafter"/>
</dbReference>
<dbReference type="GO" id="GO:0007021">
    <property type="term" value="P:tubulin complex assembly"/>
    <property type="evidence" value="ECO:0007669"/>
    <property type="project" value="UniProtKB-UniRule"/>
</dbReference>
<accession>A0A1K0H071</accession>
<evidence type="ECO:0000256" key="1">
    <source>
        <dbReference type="ARBA" id="ARBA00006806"/>
    </source>
</evidence>
<evidence type="ECO:0000256" key="2">
    <source>
        <dbReference type="ARBA" id="ARBA00023186"/>
    </source>
</evidence>
<dbReference type="PANTHER" id="PTHR21500:SF0">
    <property type="entry name" value="TUBULIN-SPECIFIC CHAPERONE A"/>
    <property type="match status" value="1"/>
</dbReference>
<dbReference type="InterPro" id="IPR004226">
    <property type="entry name" value="TBCA"/>
</dbReference>
<organism evidence="4 5">
    <name type="scientific">Ustilago bromivora</name>
    <dbReference type="NCBI Taxonomy" id="307758"/>
    <lineage>
        <taxon>Eukaryota</taxon>
        <taxon>Fungi</taxon>
        <taxon>Dikarya</taxon>
        <taxon>Basidiomycota</taxon>
        <taxon>Ustilaginomycotina</taxon>
        <taxon>Ustilaginomycetes</taxon>
        <taxon>Ustilaginales</taxon>
        <taxon>Ustilaginaceae</taxon>
        <taxon>Ustilago</taxon>
    </lineage>
</organism>
<comment type="subcellular location">
    <subcellularLocation>
        <location evidence="3">Cytoplasm</location>
        <location evidence="3">Cytoskeleton</location>
    </subcellularLocation>
</comment>
<dbReference type="EMBL" id="LT558119">
    <property type="protein sequence ID" value="SAM77964.1"/>
    <property type="molecule type" value="Genomic_DNA"/>
</dbReference>
<evidence type="ECO:0000313" key="5">
    <source>
        <dbReference type="Proteomes" id="UP000179920"/>
    </source>
</evidence>
<dbReference type="GO" id="GO:0005874">
    <property type="term" value="C:microtubule"/>
    <property type="evidence" value="ECO:0007669"/>
    <property type="project" value="UniProtKB-KW"/>
</dbReference>
<sequence>MSFANASTTKRQLTIKTGVESSYLTEAKEQQARITSFIDAGRDEYDIKQQRKVLEDSLKMVPDCRKRLEIGVDDLRVHLEGLENDTEVNETEEFKAAKHILSEVESQLCSPLPSI</sequence>
<dbReference type="AlphaFoldDB" id="A0A1K0H071"/>
<evidence type="ECO:0000313" key="4">
    <source>
        <dbReference type="EMBL" id="SAM77964.1"/>
    </source>
</evidence>
<dbReference type="InterPro" id="IPR036126">
    <property type="entry name" value="TBCA_sf"/>
</dbReference>
<dbReference type="Proteomes" id="UP000179920">
    <property type="component" value="Chromosome III"/>
</dbReference>
<protein>
    <recommendedName>
        <fullName evidence="3">Tubulin-specific chaperone A</fullName>
    </recommendedName>
</protein>
<dbReference type="Gene3D" id="1.20.58.90">
    <property type="match status" value="1"/>
</dbReference>
<keyword evidence="3" id="KW-0206">Cytoskeleton</keyword>
<keyword evidence="2 3" id="KW-0143">Chaperone</keyword>
<dbReference type="OrthoDB" id="296187at2759"/>
<proteinExistence type="inferred from homology"/>
<comment type="similarity">
    <text evidence="1 3">Belongs to the TBCA family.</text>
</comment>
<comment type="subunit">
    <text evidence="3">Supercomplex made of cofactors A to E. Cofactors A and D function by capturing and stabilizing tubulin in a quasi-native conformation. Cofactor E binds to the cofactor D-tubulin complex; interaction with cofactor C then causes the release of tubulin polypeptides that are committed to the native state.</text>
</comment>
<reference evidence="5" key="1">
    <citation type="submission" date="2016-04" db="EMBL/GenBank/DDBJ databases">
        <authorList>
            <person name="Guldener U."/>
            <person name="Guldener U."/>
        </authorList>
    </citation>
    <scope>NUCLEOTIDE SEQUENCE [LARGE SCALE GENOMIC DNA]</scope>
    <source>
        <strain evidence="5">UB2112</strain>
    </source>
</reference>
<keyword evidence="3" id="KW-0963">Cytoplasm</keyword>
<evidence type="ECO:0000256" key="3">
    <source>
        <dbReference type="RuleBase" id="RU364030"/>
    </source>
</evidence>
<dbReference type="SUPFAM" id="SSF46988">
    <property type="entry name" value="Tubulin chaperone cofactor A"/>
    <property type="match status" value="1"/>
</dbReference>